<dbReference type="Proteomes" id="UP000026962">
    <property type="component" value="Chromosome 7"/>
</dbReference>
<dbReference type="eggNOG" id="KOG2756">
    <property type="taxonomic scope" value="Eukaryota"/>
</dbReference>
<dbReference type="Gramene" id="OPUNC07G14680.1">
    <property type="protein sequence ID" value="OPUNC07G14680.1"/>
    <property type="gene ID" value="OPUNC07G14680"/>
</dbReference>
<dbReference type="GO" id="GO:0003697">
    <property type="term" value="F:single-stranded DNA binding"/>
    <property type="evidence" value="ECO:0007669"/>
    <property type="project" value="TreeGrafter"/>
</dbReference>
<dbReference type="EnsemblPlants" id="OPUNC07G14680.1">
    <property type="protein sequence ID" value="OPUNC07G14680.1"/>
    <property type="gene ID" value="OPUNC07G14680"/>
</dbReference>
<proteinExistence type="predicted"/>
<organism evidence="3">
    <name type="scientific">Oryza punctata</name>
    <name type="common">Red rice</name>
    <dbReference type="NCBI Taxonomy" id="4537"/>
    <lineage>
        <taxon>Eukaryota</taxon>
        <taxon>Viridiplantae</taxon>
        <taxon>Streptophyta</taxon>
        <taxon>Embryophyta</taxon>
        <taxon>Tracheophyta</taxon>
        <taxon>Spermatophyta</taxon>
        <taxon>Magnoliopsida</taxon>
        <taxon>Liliopsida</taxon>
        <taxon>Poales</taxon>
        <taxon>Poaceae</taxon>
        <taxon>BOP clade</taxon>
        <taxon>Oryzoideae</taxon>
        <taxon>Oryzeae</taxon>
        <taxon>Oryzinae</taxon>
        <taxon>Oryza</taxon>
    </lineage>
</organism>
<dbReference type="InterPro" id="IPR036691">
    <property type="entry name" value="Endo/exonu/phosph_ase_sf"/>
</dbReference>
<dbReference type="PANTHER" id="PTHR15822:SF20">
    <property type="entry name" value="ENDONUCLEASE_EXONUCLEASE_PHOSPHATASE DOMAIN-CONTAINING PROTEIN"/>
    <property type="match status" value="1"/>
</dbReference>
<protein>
    <recommendedName>
        <fullName evidence="2">Endonuclease/exonuclease/phosphatase domain-containing protein</fullName>
    </recommendedName>
</protein>
<name>A0A0E0LL58_ORYPU</name>
<evidence type="ECO:0000313" key="3">
    <source>
        <dbReference type="EnsemblPlants" id="OPUNC07G14680.1"/>
    </source>
</evidence>
<dbReference type="PANTHER" id="PTHR15822">
    <property type="entry name" value="TRAF AND TNF RECEPTOR-ASSOCIATED PROTEIN"/>
    <property type="match status" value="1"/>
</dbReference>
<keyword evidence="1" id="KW-0378">Hydrolase</keyword>
<dbReference type="HOGENOM" id="CLU_1527619_0_0_1"/>
<feature type="domain" description="Endonuclease/exonuclease/phosphatase" evidence="2">
    <location>
        <begin position="13"/>
        <end position="113"/>
    </location>
</feature>
<accession>A0A0E0LL58</accession>
<evidence type="ECO:0000313" key="4">
    <source>
        <dbReference type="Proteomes" id="UP000026962"/>
    </source>
</evidence>
<dbReference type="GO" id="GO:0070260">
    <property type="term" value="F:5'-tyrosyl-DNA phosphodiesterase activity"/>
    <property type="evidence" value="ECO:0007669"/>
    <property type="project" value="TreeGrafter"/>
</dbReference>
<dbReference type="GO" id="GO:0005737">
    <property type="term" value="C:cytoplasm"/>
    <property type="evidence" value="ECO:0007669"/>
    <property type="project" value="TreeGrafter"/>
</dbReference>
<dbReference type="Pfam" id="PF03372">
    <property type="entry name" value="Exo_endo_phos"/>
    <property type="match status" value="1"/>
</dbReference>
<sequence>MSFSSALDRIKFMTFNVWSCEHVAVYRRIRSICDIIERHDPDVIFVQEVTEYIYSIFKKASWWSKTLAGNVVLGGDMSWDDDIDRPFPAEERSGWVVAWCALRGGGGWTYNTVANPMLREWRQPERKRPDRFLCKLRDFKLDSIEMVGVEPISGVTHCGDKGNELVNLYDLIRFTL</sequence>
<dbReference type="Gene3D" id="3.60.10.10">
    <property type="entry name" value="Endonuclease/exonuclease/phosphatase"/>
    <property type="match status" value="2"/>
</dbReference>
<dbReference type="AlphaFoldDB" id="A0A0E0LL58"/>
<dbReference type="GO" id="GO:0006302">
    <property type="term" value="P:double-strand break repair"/>
    <property type="evidence" value="ECO:0007669"/>
    <property type="project" value="TreeGrafter"/>
</dbReference>
<dbReference type="SUPFAM" id="SSF56219">
    <property type="entry name" value="DNase I-like"/>
    <property type="match status" value="1"/>
</dbReference>
<evidence type="ECO:0000259" key="2">
    <source>
        <dbReference type="Pfam" id="PF03372"/>
    </source>
</evidence>
<keyword evidence="4" id="KW-1185">Reference proteome</keyword>
<reference evidence="3" key="2">
    <citation type="submission" date="2018-05" db="EMBL/GenBank/DDBJ databases">
        <title>OpunRS2 (Oryza punctata Reference Sequence Version 2).</title>
        <authorList>
            <person name="Zhang J."/>
            <person name="Kudrna D."/>
            <person name="Lee S."/>
            <person name="Talag J."/>
            <person name="Welchert J."/>
            <person name="Wing R.A."/>
        </authorList>
    </citation>
    <scope>NUCLEOTIDE SEQUENCE [LARGE SCALE GENOMIC DNA]</scope>
</reference>
<evidence type="ECO:0000256" key="1">
    <source>
        <dbReference type="ARBA" id="ARBA00022801"/>
    </source>
</evidence>
<dbReference type="STRING" id="4537.A0A0E0LL58"/>
<dbReference type="InterPro" id="IPR005135">
    <property type="entry name" value="Endo/exonuclease/phosphatase"/>
</dbReference>
<reference evidence="3" key="1">
    <citation type="submission" date="2015-04" db="UniProtKB">
        <authorList>
            <consortium name="EnsemblPlants"/>
        </authorList>
    </citation>
    <scope>IDENTIFICATION</scope>
</reference>
<dbReference type="InterPro" id="IPR051547">
    <property type="entry name" value="TDP2-like"/>
</dbReference>